<evidence type="ECO:0000256" key="1">
    <source>
        <dbReference type="SAM" id="MobiDB-lite"/>
    </source>
</evidence>
<feature type="compositionally biased region" description="Polar residues" evidence="1">
    <location>
        <begin position="21"/>
        <end position="43"/>
    </location>
</feature>
<feature type="compositionally biased region" description="Low complexity" evidence="1">
    <location>
        <begin position="45"/>
        <end position="61"/>
    </location>
</feature>
<organism evidence="2">
    <name type="scientific">Eremomyces bilateralis CBS 781.70</name>
    <dbReference type="NCBI Taxonomy" id="1392243"/>
    <lineage>
        <taxon>Eukaryota</taxon>
        <taxon>Fungi</taxon>
        <taxon>Dikarya</taxon>
        <taxon>Ascomycota</taxon>
        <taxon>Pezizomycotina</taxon>
        <taxon>Dothideomycetes</taxon>
        <taxon>Dothideomycetes incertae sedis</taxon>
        <taxon>Eremomycetales</taxon>
        <taxon>Eremomycetaceae</taxon>
        <taxon>Eremomyces</taxon>
    </lineage>
</organism>
<dbReference type="RefSeq" id="XP_033536140.1">
    <property type="nucleotide sequence ID" value="XM_033676197.1"/>
</dbReference>
<dbReference type="OrthoDB" id="3993201at2759"/>
<gene>
    <name evidence="2 4" type="ORF">P152DRAFT_393414</name>
</gene>
<keyword evidence="3" id="KW-1185">Reference proteome</keyword>
<dbReference type="Proteomes" id="UP000504638">
    <property type="component" value="Unplaced"/>
</dbReference>
<dbReference type="GeneID" id="54416767"/>
<feature type="region of interest" description="Disordered" evidence="1">
    <location>
        <begin position="1"/>
        <end position="66"/>
    </location>
</feature>
<protein>
    <submittedName>
        <fullName evidence="2 4">Uncharacterized protein</fullName>
    </submittedName>
</protein>
<accession>A0A6G1G9G4</accession>
<reference evidence="4" key="3">
    <citation type="submission" date="2025-04" db="UniProtKB">
        <authorList>
            <consortium name="RefSeq"/>
        </authorList>
    </citation>
    <scope>IDENTIFICATION</scope>
    <source>
        <strain evidence="4">CBS 781.70</strain>
    </source>
</reference>
<sequence length="200" mass="21058">MASNSTPSTTRSLHMTGPATYPSSLLTSERTAATTAVEQSKQSKPARPAESSPATSATPARHFNTSRALKAVNDTSPIDFAYLPEFDPDSQVTPVAVRVPLLPVGLYPNTSTYEDNTSESVMRPEIFTASADGTHISAPSAFADIHDNGAGEIDYNKIADGLSAAVGSIRGALPTEEVGMVKQVWHDLLDDVLGPKKSSA</sequence>
<name>A0A6G1G9G4_9PEZI</name>
<evidence type="ECO:0000313" key="3">
    <source>
        <dbReference type="Proteomes" id="UP000504638"/>
    </source>
</evidence>
<dbReference type="AlphaFoldDB" id="A0A6G1G9G4"/>
<evidence type="ECO:0000313" key="4">
    <source>
        <dbReference type="RefSeq" id="XP_033536140.1"/>
    </source>
</evidence>
<dbReference type="EMBL" id="ML975153">
    <property type="protein sequence ID" value="KAF1814509.1"/>
    <property type="molecule type" value="Genomic_DNA"/>
</dbReference>
<proteinExistence type="predicted"/>
<feature type="compositionally biased region" description="Polar residues" evidence="1">
    <location>
        <begin position="1"/>
        <end position="13"/>
    </location>
</feature>
<reference evidence="4" key="2">
    <citation type="submission" date="2020-04" db="EMBL/GenBank/DDBJ databases">
        <authorList>
            <consortium name="NCBI Genome Project"/>
        </authorList>
    </citation>
    <scope>NUCLEOTIDE SEQUENCE</scope>
    <source>
        <strain evidence="4">CBS 781.70</strain>
    </source>
</reference>
<evidence type="ECO:0000313" key="2">
    <source>
        <dbReference type="EMBL" id="KAF1814509.1"/>
    </source>
</evidence>
<reference evidence="2 4" key="1">
    <citation type="submission" date="2020-01" db="EMBL/GenBank/DDBJ databases">
        <authorList>
            <consortium name="DOE Joint Genome Institute"/>
            <person name="Haridas S."/>
            <person name="Albert R."/>
            <person name="Binder M."/>
            <person name="Bloem J."/>
            <person name="Labutti K."/>
            <person name="Salamov A."/>
            <person name="Andreopoulos B."/>
            <person name="Baker S.E."/>
            <person name="Barry K."/>
            <person name="Bills G."/>
            <person name="Bluhm B.H."/>
            <person name="Cannon C."/>
            <person name="Castanera R."/>
            <person name="Culley D.E."/>
            <person name="Daum C."/>
            <person name="Ezra D."/>
            <person name="Gonzalez J.B."/>
            <person name="Henrissat B."/>
            <person name="Kuo A."/>
            <person name="Liang C."/>
            <person name="Lipzen A."/>
            <person name="Lutzoni F."/>
            <person name="Magnuson J."/>
            <person name="Mondo S."/>
            <person name="Nolan M."/>
            <person name="Ohm R."/>
            <person name="Pangilinan J."/>
            <person name="Park H.-J."/>
            <person name="Ramirez L."/>
            <person name="Alfaro M."/>
            <person name="Sun H."/>
            <person name="Tritt A."/>
            <person name="Yoshinaga Y."/>
            <person name="Zwiers L.-H."/>
            <person name="Turgeon B.G."/>
            <person name="Goodwin S.B."/>
            <person name="Spatafora J.W."/>
            <person name="Crous P.W."/>
            <person name="Grigoriev I.V."/>
        </authorList>
    </citation>
    <scope>NUCLEOTIDE SEQUENCE</scope>
    <source>
        <strain evidence="2 4">CBS 781.70</strain>
    </source>
</reference>